<dbReference type="RefSeq" id="WP_062686476.1">
    <property type="nucleotide sequence ID" value="NZ_KQ758631.1"/>
</dbReference>
<dbReference type="GeneID" id="93682177"/>
<gene>
    <name evidence="1" type="ORF">AS180_04220</name>
</gene>
<accession>A0A0V8JQ52</accession>
<reference evidence="1 2" key="1">
    <citation type="submission" date="2015-11" db="EMBL/GenBank/DDBJ databases">
        <title>Bacillus caseinolyticus sp nov.</title>
        <authorList>
            <person name="Dastager S.G."/>
            <person name="Mawlankar R."/>
        </authorList>
    </citation>
    <scope>NUCLEOTIDE SEQUENCE [LARGE SCALE GENOMIC DNA]</scope>
    <source>
        <strain evidence="1 2">SGD-V-76</strain>
    </source>
</reference>
<protein>
    <submittedName>
        <fullName evidence="1">Uncharacterized protein</fullName>
    </submittedName>
</protein>
<evidence type="ECO:0000313" key="1">
    <source>
        <dbReference type="EMBL" id="KSU89064.1"/>
    </source>
</evidence>
<proteinExistence type="predicted"/>
<dbReference type="Proteomes" id="UP000053681">
    <property type="component" value="Unassembled WGS sequence"/>
</dbReference>
<comment type="caution">
    <text evidence="1">The sequence shown here is derived from an EMBL/GenBank/DDBJ whole genome shotgun (WGS) entry which is preliminary data.</text>
</comment>
<organism evidence="1 2">
    <name type="scientific">Priestia veravalensis</name>
    <dbReference type="NCBI Taxonomy" id="1414648"/>
    <lineage>
        <taxon>Bacteria</taxon>
        <taxon>Bacillati</taxon>
        <taxon>Bacillota</taxon>
        <taxon>Bacilli</taxon>
        <taxon>Bacillales</taxon>
        <taxon>Bacillaceae</taxon>
        <taxon>Priestia</taxon>
    </lineage>
</organism>
<sequence length="61" mass="6778">MASNIKQLNEQTLRRILAELEKKAQVATHLTLSEVLDDLKQSLLAVNVTADATSKSKQDKE</sequence>
<dbReference type="AlphaFoldDB" id="A0A0V8JQ52"/>
<keyword evidence="2" id="KW-1185">Reference proteome</keyword>
<dbReference type="EMBL" id="LNQP01000011">
    <property type="protein sequence ID" value="KSU89064.1"/>
    <property type="molecule type" value="Genomic_DNA"/>
</dbReference>
<evidence type="ECO:0000313" key="2">
    <source>
        <dbReference type="Proteomes" id="UP000053681"/>
    </source>
</evidence>
<name>A0A0V8JQ52_9BACI</name>